<dbReference type="Proteomes" id="UP000246351">
    <property type="component" value="Unassembled WGS sequence"/>
</dbReference>
<gene>
    <name evidence="1" type="ORF">DD924_06670</name>
</gene>
<evidence type="ECO:0000313" key="2">
    <source>
        <dbReference type="Proteomes" id="UP000246351"/>
    </source>
</evidence>
<dbReference type="Gene3D" id="3.40.190.10">
    <property type="entry name" value="Periplasmic binding protein-like II"/>
    <property type="match status" value="1"/>
</dbReference>
<reference evidence="1 2" key="1">
    <citation type="journal article" date="2018" name="Vet. Microbiol.">
        <title>Clonal diversity and geographic distribution of methicillin-resistant Staphylococcus pseudintermedius from Australian animals: Discovery of novel sequence types.</title>
        <authorList>
            <person name="Worthing K.A."/>
            <person name="Abraham S."/>
            <person name="Coombs G.W."/>
            <person name="Pang S."/>
            <person name="Saputra S."/>
            <person name="Jordan D."/>
            <person name="Trott D.J."/>
            <person name="Norris J.M."/>
        </authorList>
    </citation>
    <scope>NUCLEOTIDE SEQUENCE [LARGE SCALE GENOMIC DNA]</scope>
    <source>
        <strain evidence="1 2">ST71 3</strain>
    </source>
</reference>
<comment type="caution">
    <text evidence="1">The sequence shown here is derived from an EMBL/GenBank/DDBJ whole genome shotgun (WGS) entry which is preliminary data.</text>
</comment>
<proteinExistence type="predicted"/>
<dbReference type="EMBL" id="QEIV01000565">
    <property type="protein sequence ID" value="PWZ98700.1"/>
    <property type="molecule type" value="Genomic_DNA"/>
</dbReference>
<dbReference type="AlphaFoldDB" id="A0A317Z8W2"/>
<evidence type="ECO:0000313" key="1">
    <source>
        <dbReference type="EMBL" id="PWZ98700.1"/>
    </source>
</evidence>
<dbReference type="SUPFAM" id="SSF53850">
    <property type="entry name" value="Periplasmic binding protein-like II"/>
    <property type="match status" value="1"/>
</dbReference>
<name>A0A317Z8W2_STAPS</name>
<dbReference type="Gene3D" id="3.10.105.10">
    <property type="entry name" value="Dipeptide-binding Protein, Domain 3"/>
    <property type="match status" value="1"/>
</dbReference>
<feature type="non-terminal residue" evidence="1">
    <location>
        <position position="1"/>
    </location>
</feature>
<protein>
    <submittedName>
        <fullName evidence="1">ABC transporter substrate-binding protein</fullName>
    </submittedName>
</protein>
<sequence length="99" mass="11509">DPDPSDLYKSTALWNESRYNNPKADKLLEEAVDSKIVGDDNDKRRKKYIEWQKLMTDDLPVIPITEFINTTAVSNKVKNYEVSLKGANPMYQWSVEEKK</sequence>
<accession>A0A317Z8W2</accession>
<organism evidence="1 2">
    <name type="scientific">Staphylococcus pseudintermedius</name>
    <dbReference type="NCBI Taxonomy" id="283734"/>
    <lineage>
        <taxon>Bacteria</taxon>
        <taxon>Bacillati</taxon>
        <taxon>Bacillota</taxon>
        <taxon>Bacilli</taxon>
        <taxon>Bacillales</taxon>
        <taxon>Staphylococcaceae</taxon>
        <taxon>Staphylococcus</taxon>
        <taxon>Staphylococcus intermedius group</taxon>
    </lineage>
</organism>